<dbReference type="EMBL" id="DTBZ01000059">
    <property type="protein sequence ID" value="HGQ17850.1"/>
    <property type="molecule type" value="Genomic_DNA"/>
</dbReference>
<sequence length="95" mass="10701">MRSLFLVIGDLPLNISDVQRPGFFRISQGTRFRHNFVSPVSPNNLLHLSEPTIFMVSHSYEISDSVSEVSKTILFGVKPCDLKGYRGSEFHSSTK</sequence>
<dbReference type="AlphaFoldDB" id="A0A7J3JP39"/>
<proteinExistence type="predicted"/>
<dbReference type="EMBL" id="DTAI01000059">
    <property type="protein sequence ID" value="HGN36285.1"/>
    <property type="molecule type" value="Genomic_DNA"/>
</dbReference>
<protein>
    <submittedName>
        <fullName evidence="2">Uncharacterized protein</fullName>
    </submittedName>
</protein>
<reference evidence="2" key="1">
    <citation type="journal article" date="2020" name="mSystems">
        <title>Genome- and Community-Level Interaction Insights into Carbon Utilization and Element Cycling Functions of Hydrothermarchaeota in Hydrothermal Sediment.</title>
        <authorList>
            <person name="Zhou Z."/>
            <person name="Liu Y."/>
            <person name="Xu W."/>
            <person name="Pan J."/>
            <person name="Luo Z.H."/>
            <person name="Li M."/>
        </authorList>
    </citation>
    <scope>NUCLEOTIDE SEQUENCE [LARGE SCALE GENOMIC DNA]</scope>
    <source>
        <strain evidence="1">SpSt-618</strain>
        <strain evidence="2">SpSt-657</strain>
    </source>
</reference>
<evidence type="ECO:0000313" key="1">
    <source>
        <dbReference type="EMBL" id="HGN36285.1"/>
    </source>
</evidence>
<name>A0A7J3JP39_9CREN</name>
<organism evidence="2">
    <name type="scientific">Ignisphaera aggregans</name>
    <dbReference type="NCBI Taxonomy" id="334771"/>
    <lineage>
        <taxon>Archaea</taxon>
        <taxon>Thermoproteota</taxon>
        <taxon>Thermoprotei</taxon>
        <taxon>Desulfurococcales</taxon>
        <taxon>Desulfurococcaceae</taxon>
        <taxon>Ignisphaera</taxon>
    </lineage>
</organism>
<comment type="caution">
    <text evidence="2">The sequence shown here is derived from an EMBL/GenBank/DDBJ whole genome shotgun (WGS) entry which is preliminary data.</text>
</comment>
<gene>
    <name evidence="1" type="ORF">ENT87_01855</name>
    <name evidence="2" type="ORF">ENU30_02550</name>
</gene>
<evidence type="ECO:0000313" key="2">
    <source>
        <dbReference type="EMBL" id="HGQ17850.1"/>
    </source>
</evidence>
<accession>A0A7J3JP39</accession>